<dbReference type="STRING" id="144197.ENSSPAP00000013285"/>
<dbReference type="InterPro" id="IPR013126">
    <property type="entry name" value="Hsp_70_fam"/>
</dbReference>
<evidence type="ECO:0000256" key="3">
    <source>
        <dbReference type="ARBA" id="ARBA00022840"/>
    </source>
</evidence>
<dbReference type="GO" id="GO:0140662">
    <property type="term" value="F:ATP-dependent protein folding chaperone"/>
    <property type="evidence" value="ECO:0007669"/>
    <property type="project" value="InterPro"/>
</dbReference>
<accession>A0A3B4ZY76</accession>
<comment type="similarity">
    <text evidence="1">Belongs to the heat shock protein 70 family.</text>
</comment>
<organism evidence="4">
    <name type="scientific">Stegastes partitus</name>
    <name type="common">bicolor damselfish</name>
    <dbReference type="NCBI Taxonomy" id="144197"/>
    <lineage>
        <taxon>Eukaryota</taxon>
        <taxon>Metazoa</taxon>
        <taxon>Chordata</taxon>
        <taxon>Craniata</taxon>
        <taxon>Vertebrata</taxon>
        <taxon>Euteleostomi</taxon>
        <taxon>Actinopterygii</taxon>
        <taxon>Neopterygii</taxon>
        <taxon>Teleostei</taxon>
        <taxon>Neoteleostei</taxon>
        <taxon>Acanthomorphata</taxon>
        <taxon>Ovalentaria</taxon>
        <taxon>Pomacentridae</taxon>
        <taxon>Stegastes</taxon>
    </lineage>
</organism>
<dbReference type="AlphaFoldDB" id="A0A3B4ZY76"/>
<evidence type="ECO:0000256" key="1">
    <source>
        <dbReference type="ARBA" id="ARBA00007381"/>
    </source>
</evidence>
<dbReference type="GO" id="GO:0005524">
    <property type="term" value="F:ATP binding"/>
    <property type="evidence" value="ECO:0007669"/>
    <property type="project" value="UniProtKB-KW"/>
</dbReference>
<name>A0A3B4ZY76_9TELE</name>
<dbReference type="InterPro" id="IPR043129">
    <property type="entry name" value="ATPase_NBD"/>
</dbReference>
<reference evidence="4" key="1">
    <citation type="submission" date="2023-09" db="UniProtKB">
        <authorList>
            <consortium name="Ensembl"/>
        </authorList>
    </citation>
    <scope>IDENTIFICATION</scope>
</reference>
<sequence length="103" mass="11592">STSVCTIVIMSLNRNHDAFTNTESLIGDTAKNQVALNHNNTFDEPVVQANMKHWTFKVLSDGGKPKIQVEYNGEGREVLFGFLAILVVQLFQNKFPQQVCYEC</sequence>
<keyword evidence="2" id="KW-0547">Nucleotide-binding</keyword>
<dbReference type="SUPFAM" id="SSF53067">
    <property type="entry name" value="Actin-like ATPase domain"/>
    <property type="match status" value="1"/>
</dbReference>
<dbReference type="FunFam" id="3.30.30.30:FF:000001">
    <property type="entry name" value="heat shock 70 kDa protein-like"/>
    <property type="match status" value="1"/>
</dbReference>
<evidence type="ECO:0000313" key="4">
    <source>
        <dbReference type="Ensembl" id="ENSSPAP00000013285.1"/>
    </source>
</evidence>
<protein>
    <submittedName>
        <fullName evidence="4">Uncharacterized protein</fullName>
    </submittedName>
</protein>
<keyword evidence="3" id="KW-0067">ATP-binding</keyword>
<proteinExistence type="inferred from homology"/>
<evidence type="ECO:0000256" key="2">
    <source>
        <dbReference type="ARBA" id="ARBA00022741"/>
    </source>
</evidence>
<dbReference type="Ensembl" id="ENSSPAT00000013510.1">
    <property type="protein sequence ID" value="ENSSPAP00000013285.1"/>
    <property type="gene ID" value="ENSSPAG00000010079.1"/>
</dbReference>
<dbReference type="GeneTree" id="ENSGT00950000183206"/>
<dbReference type="Pfam" id="PF00012">
    <property type="entry name" value="HSP70"/>
    <property type="match status" value="1"/>
</dbReference>
<dbReference type="Gene3D" id="3.30.30.30">
    <property type="match status" value="1"/>
</dbReference>